<evidence type="ECO:0000313" key="7">
    <source>
        <dbReference type="Proteomes" id="UP000321805"/>
    </source>
</evidence>
<sequence length="390" mass="45035">MSPAAEPFVVDVPDAVLEDLAGRLARTRWPIDPENDDWRYGAQRAYLEDLVEHWRMRYDWREHERRINAYANFRTTIDDVPVHFIHERGRGPAPIPLILSHGWPWTFWDFQHVIGPLSDPAAHGGDPADAFDVVVPSLPGFGFSTPLRRTGINFHRTADLWVTLMRDVLGYDRFAAQGGDWGHLVSSQLGHRYPQHMIGVHLSLAMPMDLFTAQLPGEDAYEPDERHFYHHTQARMAHATTHVVVQSTDPQTVSYGLHDSPVGLLAWLVDRRRWWSDCDGDVERRFSKDDLITTTMLYWITESYVSSARFYWEAKHHPWRPVDDARPVVRSPTGVAIFPQELAIMPRAWLHEYYNLQRLTYMKSGGHFAPAEEPEALVEDVRAFFRPLRG</sequence>
<evidence type="ECO:0000313" key="6">
    <source>
        <dbReference type="EMBL" id="QEC50566.1"/>
    </source>
</evidence>
<dbReference type="RefSeq" id="WP_146923326.1">
    <property type="nucleotide sequence ID" value="NZ_CP042430.1"/>
</dbReference>
<evidence type="ECO:0000256" key="2">
    <source>
        <dbReference type="ARBA" id="ARBA00022797"/>
    </source>
</evidence>
<keyword evidence="3 6" id="KW-0378">Hydrolase</keyword>
<dbReference type="InterPro" id="IPR010497">
    <property type="entry name" value="Epoxide_hydro_N"/>
</dbReference>
<protein>
    <submittedName>
        <fullName evidence="6">Alpha/beta fold hydrolase</fullName>
    </submittedName>
</protein>
<evidence type="ECO:0000256" key="4">
    <source>
        <dbReference type="PIRSR" id="PIRSR001112-1"/>
    </source>
</evidence>
<dbReference type="PANTHER" id="PTHR21661">
    <property type="entry name" value="EPOXIDE HYDROLASE 1-RELATED"/>
    <property type="match status" value="1"/>
</dbReference>
<feature type="active site" description="Proton acceptor" evidence="4">
    <location>
        <position position="367"/>
    </location>
</feature>
<keyword evidence="2" id="KW-0058">Aromatic hydrocarbons catabolism</keyword>
<dbReference type="PANTHER" id="PTHR21661:SF35">
    <property type="entry name" value="EPOXIDE HYDROLASE"/>
    <property type="match status" value="1"/>
</dbReference>
<dbReference type="Gene3D" id="3.40.50.1820">
    <property type="entry name" value="alpha/beta hydrolase"/>
    <property type="match status" value="1"/>
</dbReference>
<dbReference type="GO" id="GO:0004301">
    <property type="term" value="F:epoxide hydrolase activity"/>
    <property type="evidence" value="ECO:0007669"/>
    <property type="project" value="TreeGrafter"/>
</dbReference>
<dbReference type="Pfam" id="PF06441">
    <property type="entry name" value="EHN"/>
    <property type="match status" value="1"/>
</dbReference>
<dbReference type="KEGG" id="bsol:FSW04_25250"/>
<reference evidence="6 7" key="1">
    <citation type="journal article" date="2018" name="J. Microbiol.">
        <title>Baekduia soli gen. nov., sp. nov., a novel bacterium isolated from the soil of Baekdu Mountain and proposal of a novel family name, Baekduiaceae fam. nov.</title>
        <authorList>
            <person name="An D.S."/>
            <person name="Siddiqi M.Z."/>
            <person name="Kim K.H."/>
            <person name="Yu H.S."/>
            <person name="Im W.T."/>
        </authorList>
    </citation>
    <scope>NUCLEOTIDE SEQUENCE [LARGE SCALE GENOMIC DNA]</scope>
    <source>
        <strain evidence="6 7">BR7-21</strain>
    </source>
</reference>
<dbReference type="InterPro" id="IPR029058">
    <property type="entry name" value="AB_hydrolase_fold"/>
</dbReference>
<dbReference type="PIRSF" id="PIRSF001112">
    <property type="entry name" value="Epoxide_hydrolase"/>
    <property type="match status" value="1"/>
</dbReference>
<evidence type="ECO:0000256" key="1">
    <source>
        <dbReference type="ARBA" id="ARBA00010088"/>
    </source>
</evidence>
<dbReference type="GO" id="GO:0097176">
    <property type="term" value="P:epoxide metabolic process"/>
    <property type="evidence" value="ECO:0007669"/>
    <property type="project" value="TreeGrafter"/>
</dbReference>
<feature type="active site" description="Proton donor" evidence="4">
    <location>
        <position position="311"/>
    </location>
</feature>
<dbReference type="SUPFAM" id="SSF53474">
    <property type="entry name" value="alpha/beta-Hydrolases"/>
    <property type="match status" value="1"/>
</dbReference>
<comment type="similarity">
    <text evidence="1">Belongs to the peptidase S33 family.</text>
</comment>
<feature type="active site" description="Nucleophile" evidence="4">
    <location>
        <position position="180"/>
    </location>
</feature>
<dbReference type="EMBL" id="CP042430">
    <property type="protein sequence ID" value="QEC50566.1"/>
    <property type="molecule type" value="Genomic_DNA"/>
</dbReference>
<accession>A0A5B8UBN6</accession>
<organism evidence="6 7">
    <name type="scientific">Baekduia soli</name>
    <dbReference type="NCBI Taxonomy" id="496014"/>
    <lineage>
        <taxon>Bacteria</taxon>
        <taxon>Bacillati</taxon>
        <taxon>Actinomycetota</taxon>
        <taxon>Thermoleophilia</taxon>
        <taxon>Solirubrobacterales</taxon>
        <taxon>Baekduiaceae</taxon>
        <taxon>Baekduia</taxon>
    </lineage>
</organism>
<keyword evidence="7" id="KW-1185">Reference proteome</keyword>
<dbReference type="Proteomes" id="UP000321805">
    <property type="component" value="Chromosome"/>
</dbReference>
<dbReference type="InterPro" id="IPR016292">
    <property type="entry name" value="Epoxide_hydrolase"/>
</dbReference>
<proteinExistence type="inferred from homology"/>
<dbReference type="OrthoDB" id="27092at2"/>
<name>A0A5B8UBN6_9ACTN</name>
<evidence type="ECO:0000259" key="5">
    <source>
        <dbReference type="Pfam" id="PF06441"/>
    </source>
</evidence>
<feature type="domain" description="Epoxide hydrolase N-terminal" evidence="5">
    <location>
        <begin position="6"/>
        <end position="110"/>
    </location>
</feature>
<evidence type="ECO:0000256" key="3">
    <source>
        <dbReference type="ARBA" id="ARBA00022801"/>
    </source>
</evidence>
<dbReference type="AlphaFoldDB" id="A0A5B8UBN6"/>
<dbReference type="InterPro" id="IPR000639">
    <property type="entry name" value="Epox_hydrolase-like"/>
</dbReference>
<gene>
    <name evidence="6" type="ORF">FSW04_25250</name>
</gene>
<dbReference type="PRINTS" id="PR00412">
    <property type="entry name" value="EPOXHYDRLASE"/>
</dbReference>